<gene>
    <name evidence="1" type="ORF">BDM02DRAFT_3135391</name>
</gene>
<reference evidence="1" key="2">
    <citation type="journal article" date="2020" name="Nat. Commun.">
        <title>Large-scale genome sequencing of mycorrhizal fungi provides insights into the early evolution of symbiotic traits.</title>
        <authorList>
            <person name="Miyauchi S."/>
            <person name="Kiss E."/>
            <person name="Kuo A."/>
            <person name="Drula E."/>
            <person name="Kohler A."/>
            <person name="Sanchez-Garcia M."/>
            <person name="Morin E."/>
            <person name="Andreopoulos B."/>
            <person name="Barry K.W."/>
            <person name="Bonito G."/>
            <person name="Buee M."/>
            <person name="Carver A."/>
            <person name="Chen C."/>
            <person name="Cichocki N."/>
            <person name="Clum A."/>
            <person name="Culley D."/>
            <person name="Crous P.W."/>
            <person name="Fauchery L."/>
            <person name="Girlanda M."/>
            <person name="Hayes R.D."/>
            <person name="Keri Z."/>
            <person name="LaButti K."/>
            <person name="Lipzen A."/>
            <person name="Lombard V."/>
            <person name="Magnuson J."/>
            <person name="Maillard F."/>
            <person name="Murat C."/>
            <person name="Nolan M."/>
            <person name="Ohm R.A."/>
            <person name="Pangilinan J."/>
            <person name="Pereira M.F."/>
            <person name="Perotto S."/>
            <person name="Peter M."/>
            <person name="Pfister S."/>
            <person name="Riley R."/>
            <person name="Sitrit Y."/>
            <person name="Stielow J.B."/>
            <person name="Szollosi G."/>
            <person name="Zifcakova L."/>
            <person name="Stursova M."/>
            <person name="Spatafora J.W."/>
            <person name="Tedersoo L."/>
            <person name="Vaario L.M."/>
            <person name="Yamada A."/>
            <person name="Yan M."/>
            <person name="Wang P."/>
            <person name="Xu J."/>
            <person name="Bruns T."/>
            <person name="Baldrian P."/>
            <person name="Vilgalys R."/>
            <person name="Dunand C."/>
            <person name="Henrissat B."/>
            <person name="Grigoriev I.V."/>
            <person name="Hibbett D."/>
            <person name="Nagy L.G."/>
            <person name="Martin F.M."/>
        </authorList>
    </citation>
    <scope>NUCLEOTIDE SEQUENCE</scope>
    <source>
        <strain evidence="1">P2</strain>
    </source>
</reference>
<evidence type="ECO:0000313" key="1">
    <source>
        <dbReference type="EMBL" id="KAF9653244.1"/>
    </source>
</evidence>
<accession>A0ACB6ZUW5</accession>
<keyword evidence="2" id="KW-1185">Reference proteome</keyword>
<dbReference type="Proteomes" id="UP000886501">
    <property type="component" value="Unassembled WGS sequence"/>
</dbReference>
<keyword evidence="1" id="KW-0032">Aminotransferase</keyword>
<protein>
    <submittedName>
        <fullName evidence="1">Acetylornithine aminotransferase</fullName>
    </submittedName>
</protein>
<proteinExistence type="predicted"/>
<dbReference type="EMBL" id="MU117964">
    <property type="protein sequence ID" value="KAF9653244.1"/>
    <property type="molecule type" value="Genomic_DNA"/>
</dbReference>
<reference evidence="1" key="1">
    <citation type="submission" date="2019-10" db="EMBL/GenBank/DDBJ databases">
        <authorList>
            <consortium name="DOE Joint Genome Institute"/>
            <person name="Kuo A."/>
            <person name="Miyauchi S."/>
            <person name="Kiss E."/>
            <person name="Drula E."/>
            <person name="Kohler A."/>
            <person name="Sanchez-Garcia M."/>
            <person name="Andreopoulos B."/>
            <person name="Barry K.W."/>
            <person name="Bonito G."/>
            <person name="Buee M."/>
            <person name="Carver A."/>
            <person name="Chen C."/>
            <person name="Cichocki N."/>
            <person name="Clum A."/>
            <person name="Culley D."/>
            <person name="Crous P.W."/>
            <person name="Fauchery L."/>
            <person name="Girlanda M."/>
            <person name="Hayes R."/>
            <person name="Keri Z."/>
            <person name="Labutti K."/>
            <person name="Lipzen A."/>
            <person name="Lombard V."/>
            <person name="Magnuson J."/>
            <person name="Maillard F."/>
            <person name="Morin E."/>
            <person name="Murat C."/>
            <person name="Nolan M."/>
            <person name="Ohm R."/>
            <person name="Pangilinan J."/>
            <person name="Pereira M."/>
            <person name="Perotto S."/>
            <person name="Peter M."/>
            <person name="Riley R."/>
            <person name="Sitrit Y."/>
            <person name="Stielow B."/>
            <person name="Szollosi G."/>
            <person name="Zifcakova L."/>
            <person name="Stursova M."/>
            <person name="Spatafora J.W."/>
            <person name="Tedersoo L."/>
            <person name="Vaario L.-M."/>
            <person name="Yamada A."/>
            <person name="Yan M."/>
            <person name="Wang P."/>
            <person name="Xu J."/>
            <person name="Bruns T."/>
            <person name="Baldrian P."/>
            <person name="Vilgalys R."/>
            <person name="Henrissat B."/>
            <person name="Grigoriev I.V."/>
            <person name="Hibbett D."/>
            <person name="Nagy L.G."/>
            <person name="Martin F.M."/>
        </authorList>
    </citation>
    <scope>NUCLEOTIDE SEQUENCE</scope>
    <source>
        <strain evidence="1">P2</strain>
    </source>
</reference>
<evidence type="ECO:0000313" key="2">
    <source>
        <dbReference type="Proteomes" id="UP000886501"/>
    </source>
</evidence>
<comment type="caution">
    <text evidence="1">The sequence shown here is derived from an EMBL/GenBank/DDBJ whole genome shotgun (WGS) entry which is preliminary data.</text>
</comment>
<organism evidence="1 2">
    <name type="scientific">Thelephora ganbajun</name>
    <name type="common">Ganba fungus</name>
    <dbReference type="NCBI Taxonomy" id="370292"/>
    <lineage>
        <taxon>Eukaryota</taxon>
        <taxon>Fungi</taxon>
        <taxon>Dikarya</taxon>
        <taxon>Basidiomycota</taxon>
        <taxon>Agaricomycotina</taxon>
        <taxon>Agaricomycetes</taxon>
        <taxon>Thelephorales</taxon>
        <taxon>Thelephoraceae</taxon>
        <taxon>Thelephora</taxon>
    </lineage>
</organism>
<sequence length="450" mass="48519">MATTTSTYLQDIGAKHVTKGLGRITGDAVMVRAQGSWAEFEDGRQLLDFTTGIGVTNLGHCHPKVSQAAANQCLSLVHGQCSIAFHEPYLRLIEKLLPIMPDPSLDSFFFWNSGSEAVEGALKMARIYTGRKGIITMQGGYHGRTFGAMAVTRSKTIYSEGSGPSMPSVFVAPFPFWHQLSLSPSAPEEEVVKKALYQLDLLLSQQINPKEVAAILIEPVLGEGGYVPAPPSYLRSLREICDKYGILLILDEVQTGFGRTGKYFASEYSGVSPDIMTIAKGLANGFPLSGIVSRTGITEKLKPGIMGGTYAGNAVACAAAIACTDVMKEEKVLENVQQRSKELITSLNKLRSRADIGPYILDVRGVGLMIGVEFASPSSVSTYDPNTIAGAPRNLASRVAKRCLEKGMLILTTSIYEVVRFIPPLNISAEDMALGIEIFTQAVEEIVKEG</sequence>
<name>A0ACB6ZUW5_THEGA</name>
<keyword evidence="1" id="KW-0808">Transferase</keyword>